<evidence type="ECO:0000313" key="7">
    <source>
        <dbReference type="EMBL" id="EQC41646.1"/>
    </source>
</evidence>
<dbReference type="GeneID" id="19942331"/>
<dbReference type="OrthoDB" id="69854at2759"/>
<dbReference type="EMBL" id="JH767134">
    <property type="protein sequence ID" value="EQC41646.1"/>
    <property type="molecule type" value="Genomic_DNA"/>
</dbReference>
<keyword evidence="8" id="KW-1185">Reference proteome</keyword>
<feature type="transmembrane region" description="Helical" evidence="5">
    <location>
        <begin position="161"/>
        <end position="181"/>
    </location>
</feature>
<dbReference type="InterPro" id="IPR023408">
    <property type="entry name" value="MscS_beta-dom_sf"/>
</dbReference>
<dbReference type="PANTHER" id="PTHR30221:SF1">
    <property type="entry name" value="SMALL-CONDUCTANCE MECHANOSENSITIVE CHANNEL"/>
    <property type="match status" value="1"/>
</dbReference>
<evidence type="ECO:0000313" key="8">
    <source>
        <dbReference type="Proteomes" id="UP000030762"/>
    </source>
</evidence>
<dbReference type="GO" id="GO:0016020">
    <property type="term" value="C:membrane"/>
    <property type="evidence" value="ECO:0007669"/>
    <property type="project" value="UniProtKB-SubCell"/>
</dbReference>
<dbReference type="Gene3D" id="2.30.30.60">
    <property type="match status" value="1"/>
</dbReference>
<organism evidence="7 8">
    <name type="scientific">Saprolegnia diclina (strain VS20)</name>
    <dbReference type="NCBI Taxonomy" id="1156394"/>
    <lineage>
        <taxon>Eukaryota</taxon>
        <taxon>Sar</taxon>
        <taxon>Stramenopiles</taxon>
        <taxon>Oomycota</taxon>
        <taxon>Saprolegniomycetes</taxon>
        <taxon>Saprolegniales</taxon>
        <taxon>Saprolegniaceae</taxon>
        <taxon>Saprolegnia</taxon>
    </lineage>
</organism>
<gene>
    <name evidence="7" type="ORF">SDRG_01604</name>
</gene>
<feature type="domain" description="Mechanosensitive ion channel MscS" evidence="6">
    <location>
        <begin position="180"/>
        <end position="245"/>
    </location>
</feature>
<comment type="subcellular location">
    <subcellularLocation>
        <location evidence="1">Membrane</location>
    </subcellularLocation>
</comment>
<evidence type="ECO:0000256" key="3">
    <source>
        <dbReference type="ARBA" id="ARBA00022989"/>
    </source>
</evidence>
<dbReference type="InterPro" id="IPR006685">
    <property type="entry name" value="MscS_channel_2nd"/>
</dbReference>
<keyword evidence="3 5" id="KW-1133">Transmembrane helix</keyword>
<dbReference type="Proteomes" id="UP000030762">
    <property type="component" value="Unassembled WGS sequence"/>
</dbReference>
<dbReference type="PANTHER" id="PTHR30221">
    <property type="entry name" value="SMALL-CONDUCTANCE MECHANOSENSITIVE CHANNEL"/>
    <property type="match status" value="1"/>
</dbReference>
<dbReference type="eggNOG" id="ENOG502RU5I">
    <property type="taxonomic scope" value="Eukaryota"/>
</dbReference>
<evidence type="ECO:0000256" key="4">
    <source>
        <dbReference type="ARBA" id="ARBA00023136"/>
    </source>
</evidence>
<dbReference type="SUPFAM" id="SSF50182">
    <property type="entry name" value="Sm-like ribonucleoproteins"/>
    <property type="match status" value="1"/>
</dbReference>
<dbReference type="OMA" id="WDRYSSD"/>
<dbReference type="GO" id="GO:0008381">
    <property type="term" value="F:mechanosensitive monoatomic ion channel activity"/>
    <property type="evidence" value="ECO:0007669"/>
    <property type="project" value="InterPro"/>
</dbReference>
<evidence type="ECO:0000256" key="5">
    <source>
        <dbReference type="SAM" id="Phobius"/>
    </source>
</evidence>
<dbReference type="RefSeq" id="XP_008605360.1">
    <property type="nucleotide sequence ID" value="XM_008607138.1"/>
</dbReference>
<name>T0R3V1_SAPDV</name>
<feature type="transmembrane region" description="Helical" evidence="5">
    <location>
        <begin position="128"/>
        <end position="149"/>
    </location>
</feature>
<reference evidence="7 8" key="1">
    <citation type="submission" date="2012-04" db="EMBL/GenBank/DDBJ databases">
        <title>The Genome Sequence of Saprolegnia declina VS20.</title>
        <authorList>
            <consortium name="The Broad Institute Genome Sequencing Platform"/>
            <person name="Russ C."/>
            <person name="Nusbaum C."/>
            <person name="Tyler B."/>
            <person name="van West P."/>
            <person name="Dieguez-Uribeondo J."/>
            <person name="de Bruijn I."/>
            <person name="Tripathy S."/>
            <person name="Jiang R."/>
            <person name="Young S.K."/>
            <person name="Zeng Q."/>
            <person name="Gargeya S."/>
            <person name="Fitzgerald M."/>
            <person name="Haas B."/>
            <person name="Abouelleil A."/>
            <person name="Alvarado L."/>
            <person name="Arachchi H.M."/>
            <person name="Berlin A."/>
            <person name="Chapman S.B."/>
            <person name="Goldberg J."/>
            <person name="Griggs A."/>
            <person name="Gujja S."/>
            <person name="Hansen M."/>
            <person name="Howarth C."/>
            <person name="Imamovic A."/>
            <person name="Larimer J."/>
            <person name="McCowen C."/>
            <person name="Montmayeur A."/>
            <person name="Murphy C."/>
            <person name="Neiman D."/>
            <person name="Pearson M."/>
            <person name="Priest M."/>
            <person name="Roberts A."/>
            <person name="Saif S."/>
            <person name="Shea T."/>
            <person name="Sisk P."/>
            <person name="Sykes S."/>
            <person name="Wortman J."/>
            <person name="Nusbaum C."/>
            <person name="Birren B."/>
        </authorList>
    </citation>
    <scope>NUCLEOTIDE SEQUENCE [LARGE SCALE GENOMIC DNA]</scope>
    <source>
        <strain evidence="7 8">VS20</strain>
    </source>
</reference>
<dbReference type="InParanoid" id="T0R3V1"/>
<feature type="transmembrane region" description="Helical" evidence="5">
    <location>
        <begin position="87"/>
        <end position="107"/>
    </location>
</feature>
<proteinExistence type="predicted"/>
<protein>
    <recommendedName>
        <fullName evidence="6">Mechanosensitive ion channel MscS domain-containing protein</fullName>
    </recommendedName>
</protein>
<keyword evidence="4 5" id="KW-0472">Membrane</keyword>
<evidence type="ECO:0000256" key="1">
    <source>
        <dbReference type="ARBA" id="ARBA00004370"/>
    </source>
</evidence>
<dbReference type="InterPro" id="IPR010920">
    <property type="entry name" value="LSM_dom_sf"/>
</dbReference>
<accession>T0R3V1</accession>
<evidence type="ECO:0000256" key="2">
    <source>
        <dbReference type="ARBA" id="ARBA00022692"/>
    </source>
</evidence>
<dbReference type="VEuPathDB" id="FungiDB:SDRG_01604"/>
<feature type="transmembrane region" description="Helical" evidence="5">
    <location>
        <begin position="55"/>
        <end position="75"/>
    </location>
</feature>
<keyword evidence="2 5" id="KW-0812">Transmembrane</keyword>
<dbReference type="InterPro" id="IPR045275">
    <property type="entry name" value="MscS_archaea/bacteria_type"/>
</dbReference>
<sequence>MGFQVTSGTIWRGGVSFVLVSNSVFFRERVVVQVFRLLRARFGPKQFLKDLERHFLPPISWAIVLLALYVAMVILQIDDAADEVPTFFQYAFGIPLIVATIALRRVITKASIRYFGWDETSREDYSRVLMVTESIGFVTMVLILIEGFYVYVPNSAMMQELVLVFFTLLELVGILAFYTTVRNSIMGFFLIFAEPFSTGSLCSIGSATGIVEQMALNTTVLRAMNGALIHIPNSVLATDYQRNYSECTFRKVHVEIHVAQTTHVALLNQLIDDLREQLPHCIVSPELFHQKESTEVRRSDSMGARMLGNVSELSHGSGTTAALDSMAGIGELGSKCNSFRVHDLRCLQVTLAGMYCVLVTALIEGNDLKTLAKAKSKVNLTIMQCLERLGITLAQDAELS</sequence>
<dbReference type="STRING" id="1156394.T0R3V1"/>
<evidence type="ECO:0000259" key="6">
    <source>
        <dbReference type="Pfam" id="PF00924"/>
    </source>
</evidence>
<dbReference type="AlphaFoldDB" id="T0R3V1"/>
<dbReference type="Pfam" id="PF00924">
    <property type="entry name" value="MS_channel_2nd"/>
    <property type="match status" value="1"/>
</dbReference>